<reference evidence="1 2" key="1">
    <citation type="journal article" date="2009" name="BMC Genomics">
        <title>The complete genome sequence of Xanthomonas albilineans provides new insights into the reductive genome evolution of the xylem-limited Xanthomonadaceae.</title>
        <authorList>
            <person name="Pieretti I."/>
            <person name="Royer M."/>
            <person name="Barbe V."/>
            <person name="Carrere S."/>
            <person name="Koebnik R."/>
            <person name="Cociancich S."/>
            <person name="Couloux A."/>
            <person name="Darrasse A."/>
            <person name="Gouzy J."/>
            <person name="Jacques M.A."/>
            <person name="Lauber E."/>
            <person name="Manceau C."/>
            <person name="Mangenot S."/>
            <person name="Poussier S."/>
            <person name="Segurens B."/>
            <person name="Szurek B."/>
            <person name="Verdier V."/>
            <person name="Arlat M."/>
            <person name="Rott P."/>
        </authorList>
    </citation>
    <scope>NUCLEOTIDE SEQUENCE [LARGE SCALE GENOMIC DNA]</scope>
    <source>
        <strain evidence="2">GPE PC73 / CFBP 7063</strain>
    </source>
</reference>
<dbReference type="AlphaFoldDB" id="D2UC21"/>
<dbReference type="STRING" id="380358.XALC_0714"/>
<organism evidence="1 2">
    <name type="scientific">Xanthomonas albilineans (strain GPE PC73 / CFBP 7063)</name>
    <dbReference type="NCBI Taxonomy" id="380358"/>
    <lineage>
        <taxon>Bacteria</taxon>
        <taxon>Pseudomonadati</taxon>
        <taxon>Pseudomonadota</taxon>
        <taxon>Gammaproteobacteria</taxon>
        <taxon>Lysobacterales</taxon>
        <taxon>Lysobacteraceae</taxon>
        <taxon>Xanthomonas</taxon>
    </lineage>
</organism>
<protein>
    <submittedName>
        <fullName evidence="1">Uncharacterized protein</fullName>
    </submittedName>
</protein>
<gene>
    <name evidence="1" type="ordered locus">XALc_0714</name>
</gene>
<evidence type="ECO:0000313" key="1">
    <source>
        <dbReference type="EMBL" id="CBA15232.1"/>
    </source>
</evidence>
<dbReference type="EMBL" id="FP565176">
    <property type="protein sequence ID" value="CBA15232.1"/>
    <property type="molecule type" value="Genomic_DNA"/>
</dbReference>
<evidence type="ECO:0000313" key="2">
    <source>
        <dbReference type="Proteomes" id="UP000001890"/>
    </source>
</evidence>
<accession>D2UC21</accession>
<dbReference type="Proteomes" id="UP000001890">
    <property type="component" value="Chromosome"/>
</dbReference>
<dbReference type="KEGG" id="xal:XALC_0714"/>
<proteinExistence type="predicted"/>
<name>D2UC21_XANAP</name>
<keyword evidence="2" id="KW-1185">Reference proteome</keyword>
<sequence>MTHGPSKDKEIEMQVLTVAEVNAVSGGGGIPDILGGIGMAGGGVATAGGGLLVESGLAGGIIIGAA</sequence>